<gene>
    <name evidence="2" type="ORF">A4W93_25595</name>
</gene>
<dbReference type="PANTHER" id="PTHR30399">
    <property type="entry name" value="UNCHARACTERIZED PROTEIN YGJP"/>
    <property type="match status" value="1"/>
</dbReference>
<dbReference type="PANTHER" id="PTHR30399:SF1">
    <property type="entry name" value="UTP PYROPHOSPHATASE"/>
    <property type="match status" value="1"/>
</dbReference>
<dbReference type="InterPro" id="IPR002725">
    <property type="entry name" value="YgjP-like_metallopeptidase"/>
</dbReference>
<keyword evidence="3" id="KW-1185">Reference proteome</keyword>
<organism evidence="2 3">
    <name type="scientific">Piscinibacter gummiphilus</name>
    <dbReference type="NCBI Taxonomy" id="946333"/>
    <lineage>
        <taxon>Bacteria</taxon>
        <taxon>Pseudomonadati</taxon>
        <taxon>Pseudomonadota</taxon>
        <taxon>Betaproteobacteria</taxon>
        <taxon>Burkholderiales</taxon>
        <taxon>Sphaerotilaceae</taxon>
        <taxon>Piscinibacter</taxon>
    </lineage>
</organism>
<name>A0A1W6LIK5_9BURK</name>
<reference evidence="2 3" key="1">
    <citation type="submission" date="2016-04" db="EMBL/GenBank/DDBJ databases">
        <title>Complete genome sequence of natural rubber-degrading, novel Gram-negative bacterium, Rhizobacter gummiphilus strain NS21.</title>
        <authorList>
            <person name="Tabata M."/>
            <person name="Kasai D."/>
            <person name="Fukuda M."/>
        </authorList>
    </citation>
    <scope>NUCLEOTIDE SEQUENCE [LARGE SCALE GENOMIC DNA]</scope>
    <source>
        <strain evidence="2 3">NS21</strain>
    </source>
</reference>
<dbReference type="GO" id="GO:0016787">
    <property type="term" value="F:hydrolase activity"/>
    <property type="evidence" value="ECO:0007669"/>
    <property type="project" value="UniProtKB-KW"/>
</dbReference>
<protein>
    <submittedName>
        <fullName evidence="2">Metal-dependent hydrolase</fullName>
    </submittedName>
</protein>
<dbReference type="CDD" id="cd07344">
    <property type="entry name" value="M48_yhfN_like"/>
    <property type="match status" value="1"/>
</dbReference>
<evidence type="ECO:0000313" key="2">
    <source>
        <dbReference type="EMBL" id="ARN24059.1"/>
    </source>
</evidence>
<proteinExistence type="predicted"/>
<evidence type="ECO:0000313" key="3">
    <source>
        <dbReference type="Proteomes" id="UP000193427"/>
    </source>
</evidence>
<dbReference type="STRING" id="946333.A4W93_25595"/>
<dbReference type="InterPro" id="IPR053136">
    <property type="entry name" value="UTP_pyrophosphatase-like"/>
</dbReference>
<accession>A0A1W6LIK5</accession>
<dbReference type="EMBL" id="CP015118">
    <property type="protein sequence ID" value="ARN24059.1"/>
    <property type="molecule type" value="Genomic_DNA"/>
</dbReference>
<evidence type="ECO:0000259" key="1">
    <source>
        <dbReference type="Pfam" id="PF01863"/>
    </source>
</evidence>
<dbReference type="Pfam" id="PF01863">
    <property type="entry name" value="YgjP-like"/>
    <property type="match status" value="1"/>
</dbReference>
<feature type="domain" description="YgjP-like metallopeptidase" evidence="1">
    <location>
        <begin position="71"/>
        <end position="282"/>
    </location>
</feature>
<keyword evidence="2" id="KW-0378">Hydrolase</keyword>
<sequence length="289" mass="32014">MSVPPDAPPMVSAPAPTPRLPLAVSPAPSALAPAVFRHPQAHREIRLNSHVVAYALRRARRSSIGFVVGLDGLTVSAPKWVGLAEIDTALHEKADWILRKLREQQERQQRLLAAKVEWRDGTSIPYLGDTVIVVLDARASTAKGGAALNTDASGLPGVPSHTLHIGLPHTAGPEQIRDAVQSWLQREARRVFEERCRHFAVQLGVQYKRLSLSSAQTRWGSASADGSIRLNWRLIHFAMSTIDYVVAHELAHLREMNHSPRFWDVVRSVMPDFEKARGTLKDDVLPVFD</sequence>
<dbReference type="KEGG" id="rgu:A4W93_25595"/>
<dbReference type="Gene3D" id="3.30.2010.10">
    <property type="entry name" value="Metalloproteases ('zincins'), catalytic domain"/>
    <property type="match status" value="1"/>
</dbReference>
<dbReference type="Proteomes" id="UP000193427">
    <property type="component" value="Chromosome"/>
</dbReference>
<dbReference type="AlphaFoldDB" id="A0A1W6LIK5"/>